<dbReference type="Proteomes" id="UP000659388">
    <property type="component" value="Unassembled WGS sequence"/>
</dbReference>
<dbReference type="InterPro" id="IPR001610">
    <property type="entry name" value="PAC"/>
</dbReference>
<dbReference type="Pfam" id="PF08447">
    <property type="entry name" value="PAS_3"/>
    <property type="match status" value="2"/>
</dbReference>
<dbReference type="NCBIfam" id="TIGR00229">
    <property type="entry name" value="sensory_box"/>
    <property type="match status" value="2"/>
</dbReference>
<dbReference type="EMBL" id="JAESIY010000011">
    <property type="protein sequence ID" value="MBL3658212.1"/>
    <property type="molecule type" value="Genomic_DNA"/>
</dbReference>
<keyword evidence="2" id="KW-1133">Transmembrane helix</keyword>
<dbReference type="Pfam" id="PF13185">
    <property type="entry name" value="GAF_2"/>
    <property type="match status" value="1"/>
</dbReference>
<protein>
    <submittedName>
        <fullName evidence="5">PAS domain S-box protein</fullName>
    </submittedName>
</protein>
<dbReference type="InterPro" id="IPR029016">
    <property type="entry name" value="GAF-like_dom_sf"/>
</dbReference>
<name>A0A937K2U3_9BACT</name>
<accession>A0A937K2U3</accession>
<dbReference type="SMART" id="SM00065">
    <property type="entry name" value="GAF"/>
    <property type="match status" value="1"/>
</dbReference>
<evidence type="ECO:0000256" key="2">
    <source>
        <dbReference type="SAM" id="Phobius"/>
    </source>
</evidence>
<feature type="domain" description="PAS" evidence="3">
    <location>
        <begin position="619"/>
        <end position="643"/>
    </location>
</feature>
<dbReference type="PROSITE" id="PS50112">
    <property type="entry name" value="PAS"/>
    <property type="match status" value="2"/>
</dbReference>
<dbReference type="SMART" id="SM00086">
    <property type="entry name" value="PAC"/>
    <property type="match status" value="2"/>
</dbReference>
<dbReference type="InterPro" id="IPR050903">
    <property type="entry name" value="Bact_Chemotaxis_MeTrfase"/>
</dbReference>
<dbReference type="RefSeq" id="WP_202246005.1">
    <property type="nucleotide sequence ID" value="NZ_JAESIY010000011.1"/>
</dbReference>
<dbReference type="PANTHER" id="PTHR24422:SF10">
    <property type="entry name" value="CHEMOTAXIS PROTEIN METHYLTRANSFERASE 2"/>
    <property type="match status" value="1"/>
</dbReference>
<dbReference type="Gene3D" id="3.30.450.20">
    <property type="entry name" value="PAS domain"/>
    <property type="match status" value="2"/>
</dbReference>
<evidence type="ECO:0000313" key="5">
    <source>
        <dbReference type="EMBL" id="MBL3658212.1"/>
    </source>
</evidence>
<evidence type="ECO:0000259" key="3">
    <source>
        <dbReference type="PROSITE" id="PS50112"/>
    </source>
</evidence>
<keyword evidence="1" id="KW-0175">Coiled coil</keyword>
<gene>
    <name evidence="5" type="ORF">JL102_18815</name>
</gene>
<organism evidence="5 6">
    <name type="scientific">Fulvivirga sediminis</name>
    <dbReference type="NCBI Taxonomy" id="2803949"/>
    <lineage>
        <taxon>Bacteria</taxon>
        <taxon>Pseudomonadati</taxon>
        <taxon>Bacteroidota</taxon>
        <taxon>Cytophagia</taxon>
        <taxon>Cytophagales</taxon>
        <taxon>Fulvivirgaceae</taxon>
        <taxon>Fulvivirga</taxon>
    </lineage>
</organism>
<evidence type="ECO:0000256" key="1">
    <source>
        <dbReference type="SAM" id="Coils"/>
    </source>
</evidence>
<sequence length="741" mass="83851">MKIRTSILVTSSIALAGVLVAAMVFFVQQRIIRTYEEYMPYTVLGDEVEGLITKSHLHLEEHLSGTMAVDLQKDVFAGFSQADKLLNQAKNAEDSELGKFHGLEDKKVDQLINQSISAINRLKSLAEKRVSNKKTTVKSAFNETYDLLEIDLESLIAHVQEKTENDVADLKLLSLICIAAILLVVSLLGVLTYKVQNRIEVAREMNELKLQNENERINNLTNFVESIASGDFSTALEVSDDDSFASTLVKMKDQLYAGKQEDEKRNWINSGLAKFSELLRNRDNLEEVANDIVSNLVRYLKANQGALFVVEEEESDQYMELKASYAYDRKKYIKRKIYRKEGLVGQCWLEGDKILLKDVPQDYMNITSGVGDAVPSEVIIVPLKINEEIYGVIELASFSEFENYQIDFLEKVGENIAGTLSAAKNSETTRALLQSSREQSEMLKSHEEDLRHHVEELKATQEEMERVSGEMSEQIKAVNTTLGIVEFDLKGVIRDANEKFINLVGYTKEELVGNHHRMLVSYEDSTSDSYASFWSKLSKGEAFTGEFKRISKKGKEIWIKGIYSPVLNTNGEPIRVVKYAYDITKEKNQGKYMAKIANEMSEQLRVINATMATVEFTMDGTIQGANQNFLDLMGYEKSELLGKHHSMLVEAKERDGEDYKAFWSRLAAGESFNGEFKRIRRGGSQVWIKGMYSPILNNEGVPVKVLKVAYDITLEKTQERIMKEQLQQLRDSRALSSSGVN</sequence>
<feature type="transmembrane region" description="Helical" evidence="2">
    <location>
        <begin position="6"/>
        <end position="27"/>
    </location>
</feature>
<feature type="domain" description="PAC" evidence="4">
    <location>
        <begin position="672"/>
        <end position="724"/>
    </location>
</feature>
<evidence type="ECO:0000313" key="6">
    <source>
        <dbReference type="Proteomes" id="UP000659388"/>
    </source>
</evidence>
<dbReference type="InterPro" id="IPR000700">
    <property type="entry name" value="PAS-assoc_C"/>
</dbReference>
<dbReference type="AlphaFoldDB" id="A0A937K2U3"/>
<reference evidence="5" key="1">
    <citation type="submission" date="2021-01" db="EMBL/GenBank/DDBJ databases">
        <title>Fulvivirga kasyanovii gen. nov., sp nov., a novel member of the phylum Bacteroidetes isolated from seawater in a mussel farm.</title>
        <authorList>
            <person name="Zhao L.-H."/>
            <person name="Wang Z.-J."/>
        </authorList>
    </citation>
    <scope>NUCLEOTIDE SEQUENCE</scope>
    <source>
        <strain evidence="5">2943</strain>
    </source>
</reference>
<dbReference type="PROSITE" id="PS50113">
    <property type="entry name" value="PAC"/>
    <property type="match status" value="2"/>
</dbReference>
<proteinExistence type="predicted"/>
<dbReference type="InterPro" id="IPR003018">
    <property type="entry name" value="GAF"/>
</dbReference>
<feature type="transmembrane region" description="Helical" evidence="2">
    <location>
        <begin position="172"/>
        <end position="193"/>
    </location>
</feature>
<dbReference type="SUPFAM" id="SSF55781">
    <property type="entry name" value="GAF domain-like"/>
    <property type="match status" value="1"/>
</dbReference>
<feature type="domain" description="PAS" evidence="3">
    <location>
        <begin position="467"/>
        <end position="514"/>
    </location>
</feature>
<comment type="caution">
    <text evidence="5">The sequence shown here is derived from an EMBL/GenBank/DDBJ whole genome shotgun (WGS) entry which is preliminary data.</text>
</comment>
<keyword evidence="2" id="KW-0472">Membrane</keyword>
<dbReference type="CDD" id="cd00130">
    <property type="entry name" value="PAS"/>
    <property type="match status" value="2"/>
</dbReference>
<dbReference type="PANTHER" id="PTHR24422">
    <property type="entry name" value="CHEMOTAXIS PROTEIN METHYLTRANSFERASE"/>
    <property type="match status" value="1"/>
</dbReference>
<dbReference type="SMART" id="SM00091">
    <property type="entry name" value="PAS"/>
    <property type="match status" value="2"/>
</dbReference>
<evidence type="ECO:0000259" key="4">
    <source>
        <dbReference type="PROSITE" id="PS50113"/>
    </source>
</evidence>
<keyword evidence="6" id="KW-1185">Reference proteome</keyword>
<dbReference type="SUPFAM" id="SSF55785">
    <property type="entry name" value="PYP-like sensor domain (PAS domain)"/>
    <property type="match status" value="2"/>
</dbReference>
<dbReference type="InterPro" id="IPR013655">
    <property type="entry name" value="PAS_fold_3"/>
</dbReference>
<feature type="coiled-coil region" evidence="1">
    <location>
        <begin position="443"/>
        <end position="477"/>
    </location>
</feature>
<keyword evidence="2" id="KW-0812">Transmembrane</keyword>
<dbReference type="Gene3D" id="3.30.450.40">
    <property type="match status" value="1"/>
</dbReference>
<feature type="domain" description="PAC" evidence="4">
    <location>
        <begin position="543"/>
        <end position="595"/>
    </location>
</feature>
<dbReference type="InterPro" id="IPR035965">
    <property type="entry name" value="PAS-like_dom_sf"/>
</dbReference>
<dbReference type="InterPro" id="IPR000014">
    <property type="entry name" value="PAS"/>
</dbReference>